<dbReference type="Pfam" id="PF04748">
    <property type="entry name" value="Polysacc_deac_2"/>
    <property type="match status" value="1"/>
</dbReference>
<accession>A0ABS2DI05</accession>
<feature type="chain" id="PRO_5046345817" evidence="1">
    <location>
        <begin position="25"/>
        <end position="255"/>
    </location>
</feature>
<protein>
    <submittedName>
        <fullName evidence="2">Divergent polysaccharide deacetylase family protein</fullName>
    </submittedName>
</protein>
<keyword evidence="1" id="KW-0732">Signal</keyword>
<reference evidence="2 3" key="1">
    <citation type="submission" date="2021-02" db="EMBL/GenBank/DDBJ databases">
        <title>Bacillus sp. RD4P76, an endophyte from a halophyte.</title>
        <authorList>
            <person name="Sun J.-Q."/>
        </authorList>
    </citation>
    <scope>NUCLEOTIDE SEQUENCE [LARGE SCALE GENOMIC DNA]</scope>
    <source>
        <strain evidence="2 3">RD4P76</strain>
    </source>
</reference>
<dbReference type="CDD" id="cd10936">
    <property type="entry name" value="CE4_DAC2"/>
    <property type="match status" value="1"/>
</dbReference>
<dbReference type="InterPro" id="IPR011330">
    <property type="entry name" value="Glyco_hydro/deAcase_b/a-brl"/>
</dbReference>
<sequence length="255" mass="28235">MNVVRNAVTICMFVFLLTPSYSFAETPTKQVAIIIDDLGNNMTGTKEILALPIPITVAIMPFLPTSKSDAEAAHRLGHDVIIHLPMEPLHGKRSWLGPGSITTDLSSKEIRYRVEQAIKDVPHAIGVNNHMGSKVTADKRVMKIVLEVCREHGLIFIDSKTSPKNVVSKLAVELGVPYLENQLFFDDVYTTQHIIGQTKKLIHKLEHSNHIVAIGHVGPPGEKTAAILRDFIPVIKENAEFVKASSLVPERQFIQ</sequence>
<evidence type="ECO:0000313" key="3">
    <source>
        <dbReference type="Proteomes" id="UP001518925"/>
    </source>
</evidence>
<organism evidence="2 3">
    <name type="scientific">Bacillus suaedaesalsae</name>
    <dbReference type="NCBI Taxonomy" id="2810349"/>
    <lineage>
        <taxon>Bacteria</taxon>
        <taxon>Bacillati</taxon>
        <taxon>Bacillota</taxon>
        <taxon>Bacilli</taxon>
        <taxon>Bacillales</taxon>
        <taxon>Bacillaceae</taxon>
        <taxon>Bacillus</taxon>
    </lineage>
</organism>
<comment type="caution">
    <text evidence="2">The sequence shown here is derived from an EMBL/GenBank/DDBJ whole genome shotgun (WGS) entry which is preliminary data.</text>
</comment>
<dbReference type="Gene3D" id="3.20.20.370">
    <property type="entry name" value="Glycoside hydrolase/deacetylase"/>
    <property type="match status" value="1"/>
</dbReference>
<keyword evidence="3" id="KW-1185">Reference proteome</keyword>
<feature type="signal peptide" evidence="1">
    <location>
        <begin position="1"/>
        <end position="24"/>
    </location>
</feature>
<gene>
    <name evidence="2" type="ORF">JR050_10555</name>
</gene>
<name>A0ABS2DI05_9BACI</name>
<dbReference type="Proteomes" id="UP001518925">
    <property type="component" value="Unassembled WGS sequence"/>
</dbReference>
<dbReference type="RefSeq" id="WP_204203464.1">
    <property type="nucleotide sequence ID" value="NZ_JAFELM010000030.1"/>
</dbReference>
<dbReference type="InterPro" id="IPR006837">
    <property type="entry name" value="Divergent_DAC"/>
</dbReference>
<proteinExistence type="predicted"/>
<dbReference type="SUPFAM" id="SSF88713">
    <property type="entry name" value="Glycoside hydrolase/deacetylase"/>
    <property type="match status" value="1"/>
</dbReference>
<evidence type="ECO:0000313" key="2">
    <source>
        <dbReference type="EMBL" id="MBM6618098.1"/>
    </source>
</evidence>
<dbReference type="EMBL" id="JAFELM010000030">
    <property type="protein sequence ID" value="MBM6618098.1"/>
    <property type="molecule type" value="Genomic_DNA"/>
</dbReference>
<evidence type="ECO:0000256" key="1">
    <source>
        <dbReference type="SAM" id="SignalP"/>
    </source>
</evidence>
<dbReference type="PANTHER" id="PTHR30105">
    <property type="entry name" value="UNCHARACTERIZED YIBQ-RELATED"/>
    <property type="match status" value="1"/>
</dbReference>
<dbReference type="PANTHER" id="PTHR30105:SF2">
    <property type="entry name" value="DIVERGENT POLYSACCHARIDE DEACETYLASE SUPERFAMILY"/>
    <property type="match status" value="1"/>
</dbReference>